<evidence type="ECO:0000313" key="8">
    <source>
        <dbReference type="Proteomes" id="UP000007030"/>
    </source>
</evidence>
<sequence length="320" mass="34498">MEQVWEELGFVWPLALGMLLLLPLLVWAYRAALARPSRQVVYHPYLKALQAAAVAGRSPGQHLPAVLFLLALVALIVAMARPVLPFPAYRSVATVVLAIDTSRSMRAEDLEPSRLEAAKAAAREFIRAMPPGVEVGLVAFSSYATLLQPPTTDRERLEQAVDLLDLAHRTAIGDGLVAALRVLPLEDSDAPGGMSVVLLSDGRNNYGIDPLEAARQAEAQGVRVYTVGVGLSENTYVFANGYYIRAGLDEETLQEIAALTGGAYYRASSADELRAVYQTLARAVRLEVRPTEVTALAALAGALLLIVAVLVAWVRVYRIG</sequence>
<keyword evidence="3 5" id="KW-1133">Transmembrane helix</keyword>
<evidence type="ECO:0000256" key="1">
    <source>
        <dbReference type="ARBA" id="ARBA00022475"/>
    </source>
</evidence>
<feature type="transmembrane region" description="Helical" evidence="5">
    <location>
        <begin position="65"/>
        <end position="84"/>
    </location>
</feature>
<dbReference type="RefSeq" id="WP_013704551.1">
    <property type="nucleotide sequence ID" value="NC_015387.1"/>
</dbReference>
<keyword evidence="4 5" id="KW-0472">Membrane</keyword>
<dbReference type="PANTHER" id="PTHR22550:SF5">
    <property type="entry name" value="LEUCINE ZIPPER PROTEIN 4"/>
    <property type="match status" value="1"/>
</dbReference>
<reference evidence="7 8" key="1">
    <citation type="journal article" date="2012" name="Stand. Genomic Sci.">
        <title>Complete genome sequence of the aerobic, heterotroph Marinithermus hydrothermalis type strain (T1(T)) from a deep-sea hydrothermal vent chimney.</title>
        <authorList>
            <person name="Copeland A."/>
            <person name="Gu W."/>
            <person name="Yasawong M."/>
            <person name="Lapidus A."/>
            <person name="Lucas S."/>
            <person name="Deshpande S."/>
            <person name="Pagani I."/>
            <person name="Tapia R."/>
            <person name="Cheng J.F."/>
            <person name="Goodwin L.A."/>
            <person name="Pitluck S."/>
            <person name="Liolios K."/>
            <person name="Ivanova N."/>
            <person name="Mavromatis K."/>
            <person name="Mikhailova N."/>
            <person name="Pati A."/>
            <person name="Chen A."/>
            <person name="Palaniappan K."/>
            <person name="Land M."/>
            <person name="Pan C."/>
            <person name="Brambilla E.M."/>
            <person name="Rohde M."/>
            <person name="Tindall B.J."/>
            <person name="Sikorski J."/>
            <person name="Goker M."/>
            <person name="Detter J.C."/>
            <person name="Bristow J."/>
            <person name="Eisen J.A."/>
            <person name="Markowitz V."/>
            <person name="Hugenholtz P."/>
            <person name="Kyrpides N.C."/>
            <person name="Klenk H.P."/>
            <person name="Woyke T."/>
        </authorList>
    </citation>
    <scope>NUCLEOTIDE SEQUENCE [LARGE SCALE GENOMIC DNA]</scope>
    <source>
        <strain evidence="8">DSM 14884 / JCM 11576 / T1</strain>
    </source>
</reference>
<dbReference type="SMART" id="SM00327">
    <property type="entry name" value="VWA"/>
    <property type="match status" value="1"/>
</dbReference>
<dbReference type="InterPro" id="IPR002035">
    <property type="entry name" value="VWF_A"/>
</dbReference>
<dbReference type="SUPFAM" id="SSF53300">
    <property type="entry name" value="vWA-like"/>
    <property type="match status" value="1"/>
</dbReference>
<keyword evidence="8" id="KW-1185">Reference proteome</keyword>
<dbReference type="Pfam" id="PF07584">
    <property type="entry name" value="BatA"/>
    <property type="match status" value="1"/>
</dbReference>
<evidence type="ECO:0000256" key="3">
    <source>
        <dbReference type="ARBA" id="ARBA00022989"/>
    </source>
</evidence>
<dbReference type="Pfam" id="PF13519">
    <property type="entry name" value="VWA_2"/>
    <property type="match status" value="1"/>
</dbReference>
<dbReference type="HOGENOM" id="CLU_024570_2_1_0"/>
<dbReference type="EMBL" id="CP002630">
    <property type="protein sequence ID" value="AEB12505.1"/>
    <property type="molecule type" value="Genomic_DNA"/>
</dbReference>
<dbReference type="PANTHER" id="PTHR22550">
    <property type="entry name" value="SPORE GERMINATION PROTEIN"/>
    <property type="match status" value="1"/>
</dbReference>
<dbReference type="Gene3D" id="3.40.50.410">
    <property type="entry name" value="von Willebrand factor, type A domain"/>
    <property type="match status" value="1"/>
</dbReference>
<evidence type="ECO:0000256" key="2">
    <source>
        <dbReference type="ARBA" id="ARBA00022692"/>
    </source>
</evidence>
<keyword evidence="2 5" id="KW-0812">Transmembrane</keyword>
<dbReference type="OrthoDB" id="8882959at2"/>
<evidence type="ECO:0000256" key="5">
    <source>
        <dbReference type="SAM" id="Phobius"/>
    </source>
</evidence>
<dbReference type="InterPro" id="IPR036465">
    <property type="entry name" value="vWFA_dom_sf"/>
</dbReference>
<evidence type="ECO:0000256" key="4">
    <source>
        <dbReference type="ARBA" id="ARBA00023136"/>
    </source>
</evidence>
<dbReference type="InterPro" id="IPR024163">
    <property type="entry name" value="Aerotolerance_reg_N"/>
</dbReference>
<feature type="domain" description="VWFA" evidence="6">
    <location>
        <begin position="94"/>
        <end position="280"/>
    </location>
</feature>
<dbReference type="KEGG" id="mhd:Marky_1771"/>
<feature type="transmembrane region" description="Helical" evidence="5">
    <location>
        <begin position="293"/>
        <end position="314"/>
    </location>
</feature>
<gene>
    <name evidence="7" type="ordered locus">Marky_1771</name>
</gene>
<feature type="transmembrane region" description="Helical" evidence="5">
    <location>
        <begin position="12"/>
        <end position="29"/>
    </location>
</feature>
<dbReference type="eggNOG" id="COG2304">
    <property type="taxonomic scope" value="Bacteria"/>
</dbReference>
<dbReference type="InterPro" id="IPR050768">
    <property type="entry name" value="UPF0353/GerABKA_families"/>
</dbReference>
<accession>F2NPK4</accession>
<dbReference type="AlphaFoldDB" id="F2NPK4"/>
<evidence type="ECO:0000313" key="7">
    <source>
        <dbReference type="EMBL" id="AEB12505.1"/>
    </source>
</evidence>
<protein>
    <submittedName>
        <fullName evidence="7">von Willebrand factor type A</fullName>
    </submittedName>
</protein>
<organism evidence="7 8">
    <name type="scientific">Marinithermus hydrothermalis (strain DSM 14884 / JCM 11576 / T1)</name>
    <dbReference type="NCBI Taxonomy" id="869210"/>
    <lineage>
        <taxon>Bacteria</taxon>
        <taxon>Thermotogati</taxon>
        <taxon>Deinococcota</taxon>
        <taxon>Deinococci</taxon>
        <taxon>Thermales</taxon>
        <taxon>Thermaceae</taxon>
        <taxon>Marinithermus</taxon>
    </lineage>
</organism>
<evidence type="ECO:0000259" key="6">
    <source>
        <dbReference type="PROSITE" id="PS50234"/>
    </source>
</evidence>
<dbReference type="STRING" id="869210.Marky_1771"/>
<dbReference type="Proteomes" id="UP000007030">
    <property type="component" value="Chromosome"/>
</dbReference>
<proteinExistence type="predicted"/>
<dbReference type="PROSITE" id="PS50234">
    <property type="entry name" value="VWFA"/>
    <property type="match status" value="1"/>
</dbReference>
<name>F2NPK4_MARHT</name>
<keyword evidence="1" id="KW-1003">Cell membrane</keyword>